<name>A0A0J1BBY7_RHOIS</name>
<accession>A0A0J1BBY7</accession>
<dbReference type="CDD" id="cd06981">
    <property type="entry name" value="cupin_reut_a1446"/>
    <property type="match status" value="1"/>
</dbReference>
<dbReference type="PATRIC" id="fig|595434.4.peg.3534"/>
<dbReference type="Pfam" id="PF07883">
    <property type="entry name" value="Cupin_2"/>
    <property type="match status" value="1"/>
</dbReference>
<dbReference type="OrthoDB" id="9798585at2"/>
<dbReference type="InterPro" id="IPR011051">
    <property type="entry name" value="RmlC_Cupin_sf"/>
</dbReference>
<keyword evidence="3" id="KW-1185">Reference proteome</keyword>
<comment type="caution">
    <text evidence="2">The sequence shown here is derived from an EMBL/GenBank/DDBJ whole genome shotgun (WGS) entry which is preliminary data.</text>
</comment>
<dbReference type="InterPro" id="IPR014710">
    <property type="entry name" value="RmlC-like_jellyroll"/>
</dbReference>
<dbReference type="InterPro" id="IPR013096">
    <property type="entry name" value="Cupin_2"/>
</dbReference>
<proteinExistence type="predicted"/>
<evidence type="ECO:0000313" key="2">
    <source>
        <dbReference type="EMBL" id="KLU04132.1"/>
    </source>
</evidence>
<dbReference type="STRING" id="595434.RISK_003718"/>
<organism evidence="2 3">
    <name type="scientific">Rhodopirellula islandica</name>
    <dbReference type="NCBI Taxonomy" id="595434"/>
    <lineage>
        <taxon>Bacteria</taxon>
        <taxon>Pseudomonadati</taxon>
        <taxon>Planctomycetota</taxon>
        <taxon>Planctomycetia</taxon>
        <taxon>Pirellulales</taxon>
        <taxon>Pirellulaceae</taxon>
        <taxon>Rhodopirellula</taxon>
    </lineage>
</organism>
<dbReference type="EMBL" id="LECT01000029">
    <property type="protein sequence ID" value="KLU04132.1"/>
    <property type="molecule type" value="Genomic_DNA"/>
</dbReference>
<protein>
    <recommendedName>
        <fullName evidence="1">Cupin type-2 domain-containing protein</fullName>
    </recommendedName>
</protein>
<evidence type="ECO:0000313" key="3">
    <source>
        <dbReference type="Proteomes" id="UP000036367"/>
    </source>
</evidence>
<feature type="domain" description="Cupin type-2" evidence="1">
    <location>
        <begin position="44"/>
        <end position="101"/>
    </location>
</feature>
<gene>
    <name evidence="2" type="ORF">RISK_003718</name>
</gene>
<dbReference type="Proteomes" id="UP000036367">
    <property type="component" value="Unassembled WGS sequence"/>
</dbReference>
<dbReference type="RefSeq" id="WP_047815128.1">
    <property type="nucleotide sequence ID" value="NZ_LECT01000029.1"/>
</dbReference>
<dbReference type="SUPFAM" id="SSF51182">
    <property type="entry name" value="RmlC-like cupins"/>
    <property type="match status" value="1"/>
</dbReference>
<evidence type="ECO:0000259" key="1">
    <source>
        <dbReference type="Pfam" id="PF07883"/>
    </source>
</evidence>
<dbReference type="AlphaFoldDB" id="A0A0J1BBY7"/>
<dbReference type="Gene3D" id="2.60.120.10">
    <property type="entry name" value="Jelly Rolls"/>
    <property type="match status" value="1"/>
</dbReference>
<reference evidence="2" key="1">
    <citation type="submission" date="2015-05" db="EMBL/GenBank/DDBJ databases">
        <title>Permanent draft genome of Rhodopirellula islandicus K833.</title>
        <authorList>
            <person name="Kizina J."/>
            <person name="Richter M."/>
            <person name="Glockner F.O."/>
            <person name="Harder J."/>
        </authorList>
    </citation>
    <scope>NUCLEOTIDE SEQUENCE [LARGE SCALE GENOMIC DNA]</scope>
    <source>
        <strain evidence="2">K833</strain>
    </source>
</reference>
<sequence length="112" mass="12773">MNLFDNVPTNLPSELVEVLAEGQSVRIERIVSTGHTTEPGTWYDQEQDEWVVVLKGEAKLSFDDGEPVTMKPGDHLLIPAHRRHRVEWTTKKEPTLWLAVFFEKVSGTFLAE</sequence>